<protein>
    <recommendedName>
        <fullName evidence="1">F-box domain-containing protein</fullName>
    </recommendedName>
</protein>
<reference evidence="3" key="1">
    <citation type="submission" date="2015-06" db="EMBL/GenBank/DDBJ databases">
        <title>Expansion of signal transduction pathways in fungi by whole-genome duplication.</title>
        <authorList>
            <consortium name="DOE Joint Genome Institute"/>
            <person name="Corrochano L.M."/>
            <person name="Kuo A."/>
            <person name="Marcet-Houben M."/>
            <person name="Polaino S."/>
            <person name="Salamov A."/>
            <person name="Villalobos J.M."/>
            <person name="Alvarez M.I."/>
            <person name="Avalos J."/>
            <person name="Benito E.P."/>
            <person name="Benoit I."/>
            <person name="Burger G."/>
            <person name="Camino L.P."/>
            <person name="Canovas D."/>
            <person name="Cerda-Olmedo E."/>
            <person name="Cheng J.-F."/>
            <person name="Dominguez A."/>
            <person name="Elias M."/>
            <person name="Eslava A.P."/>
            <person name="Glaser F."/>
            <person name="Grimwood J."/>
            <person name="Gutierrez G."/>
            <person name="Heitman J."/>
            <person name="Henrissat B."/>
            <person name="Iturriaga E.A."/>
            <person name="Lang B.F."/>
            <person name="Lavin J.L."/>
            <person name="Lee S."/>
            <person name="Li W."/>
            <person name="Lindquist E."/>
            <person name="Lopez-Garcia S."/>
            <person name="Luque E.M."/>
            <person name="Marcos A.T."/>
            <person name="Martin J."/>
            <person name="McCluskey K."/>
            <person name="Medina H.R."/>
            <person name="Miralles-Duran A."/>
            <person name="Miyazaki A."/>
            <person name="Munoz-Torres E."/>
            <person name="Oguiza J.A."/>
            <person name="Ohm R."/>
            <person name="Olmedo M."/>
            <person name="Orejas M."/>
            <person name="Ortiz-Castellanos L."/>
            <person name="Pisabarro A.G."/>
            <person name="Rodriguez-Romero J."/>
            <person name="Ruiz-Herrera J."/>
            <person name="Ruiz-Vazquez R."/>
            <person name="Sanz C."/>
            <person name="Schackwitz W."/>
            <person name="Schmutz J."/>
            <person name="Shahriari M."/>
            <person name="Shelest E."/>
            <person name="Silva-Franco F."/>
            <person name="Soanes D."/>
            <person name="Syed K."/>
            <person name="Tagua V.G."/>
            <person name="Talbot N.J."/>
            <person name="Thon M."/>
            <person name="De vries R.P."/>
            <person name="Wiebenga A."/>
            <person name="Yadav J.S."/>
            <person name="Braun E.L."/>
            <person name="Baker S."/>
            <person name="Garre V."/>
            <person name="Horwitz B."/>
            <person name="Torres-Martinez S."/>
            <person name="Idnurm A."/>
            <person name="Herrera-Estrella A."/>
            <person name="Gabaldon T."/>
            <person name="Grigoriev I.V."/>
        </authorList>
    </citation>
    <scope>NUCLEOTIDE SEQUENCE [LARGE SCALE GENOMIC DNA]</scope>
    <source>
        <strain evidence="3">NRRL 1555(-)</strain>
    </source>
</reference>
<evidence type="ECO:0000313" key="3">
    <source>
        <dbReference type="Proteomes" id="UP000077315"/>
    </source>
</evidence>
<dbReference type="InterPro" id="IPR001810">
    <property type="entry name" value="F-box_dom"/>
</dbReference>
<gene>
    <name evidence="2" type="ORF">PHYBLDRAFT_67670</name>
</gene>
<evidence type="ECO:0000259" key="1">
    <source>
        <dbReference type="PROSITE" id="PS50181"/>
    </source>
</evidence>
<feature type="domain" description="F-box" evidence="1">
    <location>
        <begin position="18"/>
        <end position="63"/>
    </location>
</feature>
<name>A0A167MXH9_PHYB8</name>
<dbReference type="AlphaFoldDB" id="A0A167MXH9"/>
<keyword evidence="3" id="KW-1185">Reference proteome</keyword>
<dbReference type="InterPro" id="IPR032675">
    <property type="entry name" value="LRR_dom_sf"/>
</dbReference>
<dbReference type="InParanoid" id="A0A167MXH9"/>
<dbReference type="Gene3D" id="3.80.10.10">
    <property type="entry name" value="Ribonuclease Inhibitor"/>
    <property type="match status" value="1"/>
</dbReference>
<dbReference type="RefSeq" id="XP_018292444.1">
    <property type="nucleotide sequence ID" value="XM_018441832.1"/>
</dbReference>
<dbReference type="SUPFAM" id="SSF52058">
    <property type="entry name" value="L domain-like"/>
    <property type="match status" value="1"/>
</dbReference>
<dbReference type="OrthoDB" id="2243238at2759"/>
<sequence length="638" mass="74109">MRYSTMMVDVFYDSSLPHMPVFRLPFEIITNISGQLNTKDKYQCALVCRAWRTPFTESLWRKVKIHSEIQLEAFCSSLSTITPAQKSPARLVKQLALRPYIGASNAQLHLLQQHLTFIDRLWVDDESLIRTCSIKNMHWGLWKCLTKLDFHVPSTDFSTKEVLEILSYLPNLTQLSLGERYLFTSSSFSIQDMETTHSYLPRLEKLSINTELRQISTQDMDWIKNVVPAKALTFLEFDSTYATSEWLYYCAHKYPNISLMKWSAGDQDIERPTFEDTVSKKISVLRNAFQRLEKVTIECDSEQVRLHQVFLKILLSQNALLKDFTYSMDTTYSKVYYTAEFIKKLMRCFGMSLETLTLDITANLNDQLVISRSFLPCPRLVELKLRLLSLELELDIILDLCPVLKKLDVAVNVLSISPDSSEQLQPHDLRFLRISGAKASATLFNYVSWRCRDLQTLDLCGLRVSEQISALTGNFRIYMPYSHFEVLKLENIHFYRSSSYRTCSERNRVRLVSFAQESPHQNSTGLEVNRNWLMNDPPKGKADWFYQCFAANKFSPLYTWQKLVGEEIEYTKNYFRTFVHDPLCESHVVESPMCKGCAIWKHHSNRDKWKHDLPLGYVNLRCGSAKAFIFKSGSSLKK</sequence>
<dbReference type="GeneID" id="29002738"/>
<dbReference type="Proteomes" id="UP000077315">
    <property type="component" value="Unassembled WGS sequence"/>
</dbReference>
<organism evidence="2 3">
    <name type="scientific">Phycomyces blakesleeanus (strain ATCC 8743b / DSM 1359 / FGSC 10004 / NBRC 33097 / NRRL 1555)</name>
    <dbReference type="NCBI Taxonomy" id="763407"/>
    <lineage>
        <taxon>Eukaryota</taxon>
        <taxon>Fungi</taxon>
        <taxon>Fungi incertae sedis</taxon>
        <taxon>Mucoromycota</taxon>
        <taxon>Mucoromycotina</taxon>
        <taxon>Mucoromycetes</taxon>
        <taxon>Mucorales</taxon>
        <taxon>Phycomycetaceae</taxon>
        <taxon>Phycomyces</taxon>
    </lineage>
</organism>
<dbReference type="Gene3D" id="1.20.1280.50">
    <property type="match status" value="1"/>
</dbReference>
<evidence type="ECO:0000313" key="2">
    <source>
        <dbReference type="EMBL" id="OAD74404.1"/>
    </source>
</evidence>
<dbReference type="InterPro" id="IPR036047">
    <property type="entry name" value="F-box-like_dom_sf"/>
</dbReference>
<dbReference type="Pfam" id="PF12937">
    <property type="entry name" value="F-box-like"/>
    <property type="match status" value="1"/>
</dbReference>
<accession>A0A167MXH9</accession>
<dbReference type="SUPFAM" id="SSF81383">
    <property type="entry name" value="F-box domain"/>
    <property type="match status" value="1"/>
</dbReference>
<dbReference type="EMBL" id="KV440979">
    <property type="protein sequence ID" value="OAD74404.1"/>
    <property type="molecule type" value="Genomic_DNA"/>
</dbReference>
<dbReference type="PROSITE" id="PS50181">
    <property type="entry name" value="FBOX"/>
    <property type="match status" value="1"/>
</dbReference>
<proteinExistence type="predicted"/>
<dbReference type="VEuPathDB" id="FungiDB:PHYBLDRAFT_67670"/>